<keyword evidence="2" id="KW-1185">Reference proteome</keyword>
<dbReference type="EMBL" id="OR769219">
    <property type="protein sequence ID" value="WQJ51339.1"/>
    <property type="molecule type" value="Genomic_DNA"/>
</dbReference>
<organism evidence="1 2">
    <name type="scientific">phage Lak_Megaphage_RVC_AP3_GC26</name>
    <dbReference type="NCBI Taxonomy" id="3109225"/>
    <lineage>
        <taxon>Viruses</taxon>
        <taxon>Duplodnaviria</taxon>
        <taxon>Heunggongvirae</taxon>
        <taxon>Uroviricota</taxon>
        <taxon>Caudoviricetes</taxon>
        <taxon>Caudoviricetes code 15 clade</taxon>
    </lineage>
</organism>
<reference evidence="1 2" key="1">
    <citation type="submission" date="2023-11" db="EMBL/GenBank/DDBJ databases">
        <authorList>
            <person name="Cook R."/>
            <person name="Crisci M."/>
            <person name="Pye H."/>
            <person name="Adriaenssens E."/>
            <person name="Santini J."/>
        </authorList>
    </citation>
    <scope>NUCLEOTIDE SEQUENCE [LARGE SCALE GENOMIC DNA]</scope>
    <source>
        <strain evidence="1">Lak_Megaphage_RVC_AP3_GC26</strain>
    </source>
</reference>
<proteinExistence type="predicted"/>
<evidence type="ECO:0000313" key="2">
    <source>
        <dbReference type="Proteomes" id="UP001348805"/>
    </source>
</evidence>
<evidence type="ECO:0008006" key="3">
    <source>
        <dbReference type="Google" id="ProtNLM"/>
    </source>
</evidence>
<protein>
    <recommendedName>
        <fullName evidence="3">Zinc finger CHC2-type domain-containing protein</fullName>
    </recommendedName>
</protein>
<name>A0ABZ0Z2X0_9CAUD</name>
<sequence length="93" mass="10887">MELTKEYLLEHGYETNHPDRVLCRFYKTNNKNPEWRVSVEQEYLPLSNKLAFNINCWRCNETGAIIKRASVSYADTVEELNAVIQMCGIDINM</sequence>
<evidence type="ECO:0000313" key="1">
    <source>
        <dbReference type="EMBL" id="WQJ51339.1"/>
    </source>
</evidence>
<dbReference type="Proteomes" id="UP001348805">
    <property type="component" value="Segment"/>
</dbReference>
<accession>A0ABZ0Z2X0</accession>